<organism evidence="5 6">
    <name type="scientific">Diploptera punctata</name>
    <name type="common">Pacific beetle cockroach</name>
    <dbReference type="NCBI Taxonomy" id="6984"/>
    <lineage>
        <taxon>Eukaryota</taxon>
        <taxon>Metazoa</taxon>
        <taxon>Ecdysozoa</taxon>
        <taxon>Arthropoda</taxon>
        <taxon>Hexapoda</taxon>
        <taxon>Insecta</taxon>
        <taxon>Pterygota</taxon>
        <taxon>Neoptera</taxon>
        <taxon>Polyneoptera</taxon>
        <taxon>Dictyoptera</taxon>
        <taxon>Blattodea</taxon>
        <taxon>Blaberoidea</taxon>
        <taxon>Blaberidae</taxon>
        <taxon>Diplopterinae</taxon>
        <taxon>Diploptera</taxon>
    </lineage>
</organism>
<comment type="caution">
    <text evidence="5">The sequence shown here is derived from an EMBL/GenBank/DDBJ whole genome shotgun (WGS) entry which is preliminary data.</text>
</comment>
<evidence type="ECO:0000256" key="1">
    <source>
        <dbReference type="ARBA" id="ARBA00008336"/>
    </source>
</evidence>
<dbReference type="InterPro" id="IPR018886">
    <property type="entry name" value="UPF0547"/>
</dbReference>
<dbReference type="AlphaFoldDB" id="A0AAD8E784"/>
<gene>
    <name evidence="5" type="ORF">L9F63_024565</name>
</gene>
<feature type="compositionally biased region" description="Basic and acidic residues" evidence="3">
    <location>
        <begin position="85"/>
        <end position="100"/>
    </location>
</feature>
<evidence type="ECO:0000259" key="4">
    <source>
        <dbReference type="Pfam" id="PF10571"/>
    </source>
</evidence>
<dbReference type="InterPro" id="IPR040246">
    <property type="entry name" value="C16orf87-like"/>
</dbReference>
<dbReference type="Pfam" id="PF10571">
    <property type="entry name" value="UPF0547"/>
    <property type="match status" value="1"/>
</dbReference>
<feature type="region of interest" description="Disordered" evidence="3">
    <location>
        <begin position="80"/>
        <end position="121"/>
    </location>
</feature>
<dbReference type="Proteomes" id="UP001233999">
    <property type="component" value="Unassembled WGS sequence"/>
</dbReference>
<comment type="similarity">
    <text evidence="1">Belongs to the UPF0547 family.</text>
</comment>
<reference evidence="5" key="1">
    <citation type="journal article" date="2023" name="IScience">
        <title>Live-bearing cockroach genome reveals convergent evolutionary mechanisms linked to viviparity in insects and beyond.</title>
        <authorList>
            <person name="Fouks B."/>
            <person name="Harrison M.C."/>
            <person name="Mikhailova A.A."/>
            <person name="Marchal E."/>
            <person name="English S."/>
            <person name="Carruthers M."/>
            <person name="Jennings E.C."/>
            <person name="Chiamaka E.L."/>
            <person name="Frigard R.A."/>
            <person name="Pippel M."/>
            <person name="Attardo G.M."/>
            <person name="Benoit J.B."/>
            <person name="Bornberg-Bauer E."/>
            <person name="Tobe S.S."/>
        </authorList>
    </citation>
    <scope>NUCLEOTIDE SEQUENCE</scope>
    <source>
        <strain evidence="5">Stay&amp;Tobe</strain>
    </source>
</reference>
<name>A0AAD8E784_DIPPU</name>
<keyword evidence="6" id="KW-1185">Reference proteome</keyword>
<evidence type="ECO:0000256" key="3">
    <source>
        <dbReference type="SAM" id="MobiDB-lite"/>
    </source>
</evidence>
<dbReference type="PANTHER" id="PTHR31101">
    <property type="entry name" value="UPF0547 PROTEIN C16ORF87"/>
    <property type="match status" value="1"/>
</dbReference>
<reference evidence="5" key="2">
    <citation type="submission" date="2023-05" db="EMBL/GenBank/DDBJ databases">
        <authorList>
            <person name="Fouks B."/>
        </authorList>
    </citation>
    <scope>NUCLEOTIDE SEQUENCE</scope>
    <source>
        <strain evidence="5">Stay&amp;Tobe</strain>
        <tissue evidence="5">Testes</tissue>
    </source>
</reference>
<dbReference type="EMBL" id="JASPKZ010008505">
    <property type="protein sequence ID" value="KAJ9579329.1"/>
    <property type="molecule type" value="Genomic_DNA"/>
</dbReference>
<keyword evidence="2" id="KW-0175">Coiled coil</keyword>
<feature type="compositionally biased region" description="Basic and acidic residues" evidence="3">
    <location>
        <begin position="110"/>
        <end position="121"/>
    </location>
</feature>
<proteinExistence type="inferred from homology"/>
<feature type="domain" description="UPF0547" evidence="4">
    <location>
        <begin position="9"/>
        <end position="31"/>
    </location>
</feature>
<protein>
    <recommendedName>
        <fullName evidence="4">UPF0547 domain-containing protein</fullName>
    </recommendedName>
</protein>
<evidence type="ECO:0000313" key="5">
    <source>
        <dbReference type="EMBL" id="KAJ9579329.1"/>
    </source>
</evidence>
<sequence>MPKNKMITKACPKCVQQLPVACKACPCGHSFFSARKAVIAAQEVRDEGTTKRRRTERVKREKPNYYDSFGYVSHSCKQKRNRTTIHGEHNRKAEPGDTQHRLKKKRKKKVTEEKEQDDKEVSLSLISPENSLKCFVILAEINRKMGSTSWRA</sequence>
<evidence type="ECO:0000313" key="6">
    <source>
        <dbReference type="Proteomes" id="UP001233999"/>
    </source>
</evidence>
<evidence type="ECO:0000256" key="2">
    <source>
        <dbReference type="ARBA" id="ARBA00023054"/>
    </source>
</evidence>
<accession>A0AAD8E784</accession>